<accession>A0A8T9SU51</accession>
<dbReference type="InterPro" id="IPR036291">
    <property type="entry name" value="NAD(P)-bd_dom_sf"/>
</dbReference>
<dbReference type="SMART" id="SM00829">
    <property type="entry name" value="PKS_ER"/>
    <property type="match status" value="1"/>
</dbReference>
<dbReference type="FunFam" id="3.40.50.720:FF:000121">
    <property type="entry name" value="Prostaglandin reductase 2"/>
    <property type="match status" value="1"/>
</dbReference>
<gene>
    <name evidence="4" type="ORF">MUN82_12360</name>
</gene>
<dbReference type="PANTHER" id="PTHR43205:SF7">
    <property type="entry name" value="PROSTAGLANDIN REDUCTASE 1"/>
    <property type="match status" value="1"/>
</dbReference>
<dbReference type="CDD" id="cd05288">
    <property type="entry name" value="PGDH"/>
    <property type="match status" value="1"/>
</dbReference>
<dbReference type="SUPFAM" id="SSF50129">
    <property type="entry name" value="GroES-like"/>
    <property type="match status" value="1"/>
</dbReference>
<evidence type="ECO:0000313" key="4">
    <source>
        <dbReference type="EMBL" id="UOR03740.1"/>
    </source>
</evidence>
<evidence type="ECO:0000256" key="1">
    <source>
        <dbReference type="ARBA" id="ARBA00023002"/>
    </source>
</evidence>
<proteinExistence type="predicted"/>
<dbReference type="InterPro" id="IPR020843">
    <property type="entry name" value="ER"/>
</dbReference>
<dbReference type="KEGG" id="haei:MUN82_12360"/>
<dbReference type="InterPro" id="IPR011032">
    <property type="entry name" value="GroES-like_sf"/>
</dbReference>
<dbReference type="Gene3D" id="3.90.180.10">
    <property type="entry name" value="Medium-chain alcohol dehydrogenases, catalytic domain"/>
    <property type="match status" value="1"/>
</dbReference>
<dbReference type="InterPro" id="IPR045010">
    <property type="entry name" value="MDR_fam"/>
</dbReference>
<dbReference type="Pfam" id="PF16884">
    <property type="entry name" value="ADH_N_2"/>
    <property type="match status" value="1"/>
</dbReference>
<dbReference type="Pfam" id="PF00107">
    <property type="entry name" value="ADH_zinc_N"/>
    <property type="match status" value="1"/>
</dbReference>
<dbReference type="PANTHER" id="PTHR43205">
    <property type="entry name" value="PROSTAGLANDIN REDUCTASE"/>
    <property type="match status" value="1"/>
</dbReference>
<feature type="compositionally biased region" description="Basic and acidic residues" evidence="2">
    <location>
        <begin position="21"/>
        <end position="30"/>
    </location>
</feature>
<dbReference type="Proteomes" id="UP000829925">
    <property type="component" value="Chromosome"/>
</dbReference>
<organism evidence="4 5">
    <name type="scientific">Hymenobacter aerilatus</name>
    <dbReference type="NCBI Taxonomy" id="2932251"/>
    <lineage>
        <taxon>Bacteria</taxon>
        <taxon>Pseudomonadati</taxon>
        <taxon>Bacteroidota</taxon>
        <taxon>Cytophagia</taxon>
        <taxon>Cytophagales</taxon>
        <taxon>Hymenobacteraceae</taxon>
        <taxon>Hymenobacter</taxon>
    </lineage>
</organism>
<protein>
    <submittedName>
        <fullName evidence="4">NADP-dependent oxidoreductase</fullName>
    </submittedName>
</protein>
<dbReference type="AlphaFoldDB" id="A0A8T9SU51"/>
<keyword evidence="1" id="KW-0560">Oxidoreductase</keyword>
<dbReference type="InterPro" id="IPR041694">
    <property type="entry name" value="ADH_N_2"/>
</dbReference>
<dbReference type="SUPFAM" id="SSF51735">
    <property type="entry name" value="NAD(P)-binding Rossmann-fold domains"/>
    <property type="match status" value="1"/>
</dbReference>
<dbReference type="Gene3D" id="3.40.50.720">
    <property type="entry name" value="NAD(P)-binding Rossmann-like Domain"/>
    <property type="match status" value="1"/>
</dbReference>
<evidence type="ECO:0000313" key="5">
    <source>
        <dbReference type="Proteomes" id="UP000829925"/>
    </source>
</evidence>
<dbReference type="EMBL" id="CP095053">
    <property type="protein sequence ID" value="UOR03740.1"/>
    <property type="molecule type" value="Genomic_DNA"/>
</dbReference>
<evidence type="ECO:0000256" key="2">
    <source>
        <dbReference type="SAM" id="MobiDB-lite"/>
    </source>
</evidence>
<sequence>MSNRTILLASRPQGKPTPDTFRFEDRERPTPSKGQVLLKTLYVSVDPYMRGRMSDAKSYVPPFEVGQPISGGVVAEVVESQHPELAVGTVVTGNLPWQEYSLSDGKGLTPVPTDGPPISYYLGVLGMPGLTAYFGLLDICRPKEGETVVVSGAAGAVGSVVGQLAKIKGARVVGTAGSDEKVAYLKELGFDEAINYKTTPNIAKALADACPNGVDCYFDNVGGDITDAVYDLLNTHARIALCGQISTYNAEKTPVGPRPEGKLLKTSSMLQGFIVSNYAKRFPEGVRELTQWVEQGKLTFEETFTEGFDQIPAAFLGLFAGENTGKALVKVAEPNAA</sequence>
<feature type="domain" description="Enoyl reductase (ER)" evidence="3">
    <location>
        <begin position="16"/>
        <end position="329"/>
    </location>
</feature>
<feature type="region of interest" description="Disordered" evidence="2">
    <location>
        <begin position="1"/>
        <end position="31"/>
    </location>
</feature>
<evidence type="ECO:0000259" key="3">
    <source>
        <dbReference type="SMART" id="SM00829"/>
    </source>
</evidence>
<reference evidence="4 5" key="1">
    <citation type="submission" date="2022-04" db="EMBL/GenBank/DDBJ databases">
        <title>Hymenobacter sp. isolated from the air.</title>
        <authorList>
            <person name="Won M."/>
            <person name="Lee C.-M."/>
            <person name="Woen H.-Y."/>
            <person name="Kwon S.-W."/>
        </authorList>
    </citation>
    <scope>NUCLEOTIDE SEQUENCE [LARGE SCALE GENOMIC DNA]</scope>
    <source>
        <strain evidence="5">5413 J-13</strain>
    </source>
</reference>
<keyword evidence="5" id="KW-1185">Reference proteome</keyword>
<dbReference type="InterPro" id="IPR013149">
    <property type="entry name" value="ADH-like_C"/>
</dbReference>
<dbReference type="GO" id="GO:0016628">
    <property type="term" value="F:oxidoreductase activity, acting on the CH-CH group of donors, NAD or NADP as acceptor"/>
    <property type="evidence" value="ECO:0007669"/>
    <property type="project" value="InterPro"/>
</dbReference>
<dbReference type="RefSeq" id="WP_245090803.1">
    <property type="nucleotide sequence ID" value="NZ_CP095053.1"/>
</dbReference>
<name>A0A8T9SU51_9BACT</name>